<dbReference type="GeneTree" id="ENSGT00940000167255"/>
<dbReference type="SUPFAM" id="SSF51011">
    <property type="entry name" value="Glycosyl hydrolase domain"/>
    <property type="match status" value="1"/>
</dbReference>
<evidence type="ECO:0000313" key="3">
    <source>
        <dbReference type="Ensembl" id="ENSONIP00000034054.1"/>
    </source>
</evidence>
<keyword evidence="1" id="KW-0472">Membrane</keyword>
<dbReference type="SUPFAM" id="SSF51445">
    <property type="entry name" value="(Trans)glycosidases"/>
    <property type="match status" value="1"/>
</dbReference>
<organism evidence="3 4">
    <name type="scientific">Oreochromis niloticus</name>
    <name type="common">Nile tilapia</name>
    <name type="synonym">Tilapia nilotica</name>
    <dbReference type="NCBI Taxonomy" id="8128"/>
    <lineage>
        <taxon>Eukaryota</taxon>
        <taxon>Metazoa</taxon>
        <taxon>Chordata</taxon>
        <taxon>Craniata</taxon>
        <taxon>Vertebrata</taxon>
        <taxon>Euteleostomi</taxon>
        <taxon>Actinopterygii</taxon>
        <taxon>Neopterygii</taxon>
        <taxon>Teleostei</taxon>
        <taxon>Neoteleostei</taxon>
        <taxon>Acanthomorphata</taxon>
        <taxon>Ovalentaria</taxon>
        <taxon>Cichlomorphae</taxon>
        <taxon>Cichliformes</taxon>
        <taxon>Cichlidae</taxon>
        <taxon>African cichlids</taxon>
        <taxon>Pseudocrenilabrinae</taxon>
        <taxon>Oreochromini</taxon>
        <taxon>Oreochromis</taxon>
    </lineage>
</organism>
<reference evidence="3" key="2">
    <citation type="submission" date="2025-08" db="UniProtKB">
        <authorList>
            <consortium name="Ensembl"/>
        </authorList>
    </citation>
    <scope>IDENTIFICATION</scope>
</reference>
<protein>
    <submittedName>
        <fullName evidence="3">Si:dkey-202g17.3</fullName>
    </submittedName>
</protein>
<dbReference type="GO" id="GO:0015180">
    <property type="term" value="F:L-alanine transmembrane transporter activity"/>
    <property type="evidence" value="ECO:0007669"/>
    <property type="project" value="TreeGrafter"/>
</dbReference>
<dbReference type="Gene3D" id="2.60.40.1180">
    <property type="entry name" value="Golgi alpha-mannosidase II"/>
    <property type="match status" value="1"/>
</dbReference>
<dbReference type="PANTHER" id="PTHR46673">
    <property type="entry name" value="4F2 CELL-SURFACE ANTIGEN HEAVY CHAIN"/>
    <property type="match status" value="1"/>
</dbReference>
<keyword evidence="1" id="KW-0812">Transmembrane</keyword>
<sequence>MPVNAGHVGYGSVPSGASETCPLLTPEPDSLWRPMTREELEAANGPGWRKVRCYLVLLFWLAWVTILATSVAIIIKSPRPVATPLKWWQKSLFYQLQADQWTEAQTEGPEGMCAMDEQLPYLKSLGIGALILKGVFDVEVFPLNLTAADKNFAPLAWMQHLLSESHKADLKIVLDLCKLDLLAPQGITGNLSATTQTLLEWRRVFGEFSSPEEERCSYACKYRVFHVIKEAQGLLEKEMFNFRIVVVKQTSDVLRPLNGSRQVNVTLVDVVMRSILPHSHHPLFAQEVADAVERCLQTRGDDIWPSWTVGGNPSQELKKLLLVLMMTLPGSPAIHYDKDMEKTKDKSKMNRAALQLFSSLSFSKAREEALQYGSFTFLPFNTSSSSNSSLSSPLSPPILAFLRSWGCVHFLVLLNFGFQPQSLDPAWASSLPEAGLFVASTGMDRFVSTSLYSLRLRPYEAIVIKLLEAQNYS</sequence>
<dbReference type="AlphaFoldDB" id="A0A669BHM8"/>
<dbReference type="GO" id="GO:0015173">
    <property type="term" value="F:aromatic amino acid transmembrane transporter activity"/>
    <property type="evidence" value="ECO:0007669"/>
    <property type="project" value="TreeGrafter"/>
</dbReference>
<dbReference type="Proteomes" id="UP000005207">
    <property type="component" value="Linkage group LG14"/>
</dbReference>
<dbReference type="InParanoid" id="A0A669BHM8"/>
<feature type="domain" description="Solute carrier family 3 member 2 N-terminal" evidence="2">
    <location>
        <begin position="35"/>
        <end position="93"/>
    </location>
</feature>
<dbReference type="InterPro" id="IPR013780">
    <property type="entry name" value="Glyco_hydro_b"/>
</dbReference>
<name>A0A669BHM8_ORENI</name>
<dbReference type="GO" id="GO:0015190">
    <property type="term" value="F:L-leucine transmembrane transporter activity"/>
    <property type="evidence" value="ECO:0007669"/>
    <property type="project" value="TreeGrafter"/>
</dbReference>
<dbReference type="GO" id="GO:0016324">
    <property type="term" value="C:apical plasma membrane"/>
    <property type="evidence" value="ECO:0007669"/>
    <property type="project" value="TreeGrafter"/>
</dbReference>
<feature type="transmembrane region" description="Helical" evidence="1">
    <location>
        <begin position="54"/>
        <end position="75"/>
    </location>
</feature>
<keyword evidence="4" id="KW-1185">Reference proteome</keyword>
<keyword evidence="1" id="KW-1133">Transmembrane helix</keyword>
<dbReference type="GO" id="GO:1904273">
    <property type="term" value="P:L-alanine import across plasma membrane"/>
    <property type="evidence" value="ECO:0007669"/>
    <property type="project" value="TreeGrafter"/>
</dbReference>
<accession>A0A669BHM8</accession>
<dbReference type="GO" id="GO:0015823">
    <property type="term" value="P:phenylalanine transport"/>
    <property type="evidence" value="ECO:0007669"/>
    <property type="project" value="TreeGrafter"/>
</dbReference>
<dbReference type="InterPro" id="IPR031984">
    <property type="entry name" value="SLC3A2_N"/>
</dbReference>
<dbReference type="Pfam" id="PF16028">
    <property type="entry name" value="SLC3A2_N"/>
    <property type="match status" value="1"/>
</dbReference>
<proteinExistence type="predicted"/>
<dbReference type="Ensembl" id="ENSONIT00000055889.1">
    <property type="protein sequence ID" value="ENSONIP00000034054.1"/>
    <property type="gene ID" value="ENSONIG00000005976.2"/>
</dbReference>
<evidence type="ECO:0000256" key="1">
    <source>
        <dbReference type="SAM" id="Phobius"/>
    </source>
</evidence>
<evidence type="ECO:0000313" key="4">
    <source>
        <dbReference type="Proteomes" id="UP000005207"/>
    </source>
</evidence>
<dbReference type="PANTHER" id="PTHR46673:SF2">
    <property type="entry name" value="4F2 CELL-SURFACE ANTIGEN HEAVY CHAIN-LIKE"/>
    <property type="match status" value="1"/>
</dbReference>
<evidence type="ECO:0000259" key="2">
    <source>
        <dbReference type="Pfam" id="PF16028"/>
    </source>
</evidence>
<dbReference type="InterPro" id="IPR017853">
    <property type="entry name" value="GH"/>
</dbReference>
<dbReference type="InterPro" id="IPR042280">
    <property type="entry name" value="SLC3A2"/>
</dbReference>
<dbReference type="Gene3D" id="3.20.20.80">
    <property type="entry name" value="Glycosidases"/>
    <property type="match status" value="1"/>
</dbReference>
<dbReference type="GO" id="GO:1903801">
    <property type="term" value="P:L-leucine import across plasma membrane"/>
    <property type="evidence" value="ECO:0007669"/>
    <property type="project" value="TreeGrafter"/>
</dbReference>
<dbReference type="OMA" id="QINATMV"/>
<reference evidence="3" key="3">
    <citation type="submission" date="2025-09" db="UniProtKB">
        <authorList>
            <consortium name="Ensembl"/>
        </authorList>
    </citation>
    <scope>IDENTIFICATION</scope>
</reference>
<dbReference type="GO" id="GO:0016323">
    <property type="term" value="C:basolateral plasma membrane"/>
    <property type="evidence" value="ECO:0007669"/>
    <property type="project" value="TreeGrafter"/>
</dbReference>
<gene>
    <name evidence="3" type="primary">LOC102082501</name>
</gene>
<reference evidence="4" key="1">
    <citation type="submission" date="2012-01" db="EMBL/GenBank/DDBJ databases">
        <title>The Genome Sequence of Oreochromis niloticus (Nile Tilapia).</title>
        <authorList>
            <consortium name="Broad Institute Genome Assembly Team"/>
            <consortium name="Broad Institute Sequencing Platform"/>
            <person name="Di Palma F."/>
            <person name="Johnson J."/>
            <person name="Lander E.S."/>
            <person name="Lindblad-Toh K."/>
        </authorList>
    </citation>
    <scope>NUCLEOTIDE SEQUENCE [LARGE SCALE GENOMIC DNA]</scope>
</reference>